<dbReference type="InterPro" id="IPR039537">
    <property type="entry name" value="Retrotran_Ty1/copia-like"/>
</dbReference>
<dbReference type="Proteomes" id="UP000233837">
    <property type="component" value="Unassembled WGS sequence"/>
</dbReference>
<protein>
    <submittedName>
        <fullName evidence="2">Retrovirus-related Pol polyprotein from transposon TNT 1-94</fullName>
    </submittedName>
</protein>
<feature type="domain" description="Retroviral polymerase SH3-like" evidence="1">
    <location>
        <begin position="60"/>
        <end position="119"/>
    </location>
</feature>
<reference evidence="2 3" key="2">
    <citation type="journal article" date="2017" name="Nature">
        <title>The Apostasia genome and the evolution of orchids.</title>
        <authorList>
            <person name="Zhang G.Q."/>
            <person name="Liu K.W."/>
            <person name="Li Z."/>
            <person name="Lohaus R."/>
            <person name="Hsiao Y.Y."/>
            <person name="Niu S.C."/>
            <person name="Wang J.Y."/>
            <person name="Lin Y.C."/>
            <person name="Xu Q."/>
            <person name="Chen L.J."/>
            <person name="Yoshida K."/>
            <person name="Fujiwara S."/>
            <person name="Wang Z.W."/>
            <person name="Zhang Y.Q."/>
            <person name="Mitsuda N."/>
            <person name="Wang M."/>
            <person name="Liu G.H."/>
            <person name="Pecoraro L."/>
            <person name="Huang H.X."/>
            <person name="Xiao X.J."/>
            <person name="Lin M."/>
            <person name="Wu X.Y."/>
            <person name="Wu W.L."/>
            <person name="Chen Y.Y."/>
            <person name="Chang S.B."/>
            <person name="Sakamoto S."/>
            <person name="Ohme-Takagi M."/>
            <person name="Yagi M."/>
            <person name="Zeng S.J."/>
            <person name="Shen C.Y."/>
            <person name="Yeh C.M."/>
            <person name="Luo Y.B."/>
            <person name="Tsai W.C."/>
            <person name="Van de Peer Y."/>
            <person name="Liu Z.J."/>
        </authorList>
    </citation>
    <scope>NUCLEOTIDE SEQUENCE [LARGE SCALE GENOMIC DNA]</scope>
    <source>
        <tissue evidence="2">The whole plant</tissue>
    </source>
</reference>
<dbReference type="Pfam" id="PF25597">
    <property type="entry name" value="SH3_retrovirus"/>
    <property type="match status" value="1"/>
</dbReference>
<proteinExistence type="predicted"/>
<evidence type="ECO:0000313" key="2">
    <source>
        <dbReference type="EMBL" id="PKU65328.1"/>
    </source>
</evidence>
<accession>A0A2I0VPI9</accession>
<gene>
    <name evidence="2" type="ORF">MA16_Dca021805</name>
</gene>
<dbReference type="Gene3D" id="3.30.420.10">
    <property type="entry name" value="Ribonuclease H-like superfamily/Ribonuclease H"/>
    <property type="match status" value="1"/>
</dbReference>
<dbReference type="InterPro" id="IPR057670">
    <property type="entry name" value="SH3_retrovirus"/>
</dbReference>
<dbReference type="PANTHER" id="PTHR42648">
    <property type="entry name" value="TRANSPOSASE, PUTATIVE-RELATED"/>
    <property type="match status" value="1"/>
</dbReference>
<sequence length="222" mass="25883">MDMVRCMLNYSSLPLSLWMHALKTVIYLLNRVPSKAILKTPFELWTRKNSSLKHLHVWGCPAEIKIYNPHERRLDIRITSGFFIGYLENSKGYRFYCPNHSTEIVETGNAKFIENDEISGSMEPRNVEVKEVGMKISLPITSNKLVISVFVEKFNNIHYEQKNVYTSQNKIVTNKLIIDESQEVALRRFTRVKRYAISNDYMIYLQESDFDLGIDDDPVSFS</sequence>
<dbReference type="InterPro" id="IPR012337">
    <property type="entry name" value="RNaseH-like_sf"/>
</dbReference>
<dbReference type="PANTHER" id="PTHR42648:SF28">
    <property type="entry name" value="TRANSPOSON-ENCODED PROTEIN WITH RIBONUCLEASE H-LIKE AND RETROVIRUS ZINC FINGER-LIKE DOMAINS"/>
    <property type="match status" value="1"/>
</dbReference>
<evidence type="ECO:0000259" key="1">
    <source>
        <dbReference type="Pfam" id="PF25597"/>
    </source>
</evidence>
<dbReference type="InterPro" id="IPR036397">
    <property type="entry name" value="RNaseH_sf"/>
</dbReference>
<dbReference type="GO" id="GO:0003676">
    <property type="term" value="F:nucleic acid binding"/>
    <property type="evidence" value="ECO:0007669"/>
    <property type="project" value="InterPro"/>
</dbReference>
<dbReference type="AlphaFoldDB" id="A0A2I0VPI9"/>
<reference evidence="2 3" key="1">
    <citation type="journal article" date="2016" name="Sci. Rep.">
        <title>The Dendrobium catenatum Lindl. genome sequence provides insights into polysaccharide synthase, floral development and adaptive evolution.</title>
        <authorList>
            <person name="Zhang G.Q."/>
            <person name="Xu Q."/>
            <person name="Bian C."/>
            <person name="Tsai W.C."/>
            <person name="Yeh C.M."/>
            <person name="Liu K.W."/>
            <person name="Yoshida K."/>
            <person name="Zhang L.S."/>
            <person name="Chang S.B."/>
            <person name="Chen F."/>
            <person name="Shi Y."/>
            <person name="Su Y.Y."/>
            <person name="Zhang Y.Q."/>
            <person name="Chen L.J."/>
            <person name="Yin Y."/>
            <person name="Lin M."/>
            <person name="Huang H."/>
            <person name="Deng H."/>
            <person name="Wang Z.W."/>
            <person name="Zhu S.L."/>
            <person name="Zhao X."/>
            <person name="Deng C."/>
            <person name="Niu S.C."/>
            <person name="Huang J."/>
            <person name="Wang M."/>
            <person name="Liu G.H."/>
            <person name="Yang H.J."/>
            <person name="Xiao X.J."/>
            <person name="Hsiao Y.Y."/>
            <person name="Wu W.L."/>
            <person name="Chen Y.Y."/>
            <person name="Mitsuda N."/>
            <person name="Ohme-Takagi M."/>
            <person name="Luo Y.B."/>
            <person name="Van de Peer Y."/>
            <person name="Liu Z.J."/>
        </authorList>
    </citation>
    <scope>NUCLEOTIDE SEQUENCE [LARGE SCALE GENOMIC DNA]</scope>
    <source>
        <tissue evidence="2">The whole plant</tissue>
    </source>
</reference>
<name>A0A2I0VPI9_9ASPA</name>
<evidence type="ECO:0000313" key="3">
    <source>
        <dbReference type="Proteomes" id="UP000233837"/>
    </source>
</evidence>
<dbReference type="STRING" id="906689.A0A2I0VPI9"/>
<dbReference type="EMBL" id="KZ503359">
    <property type="protein sequence ID" value="PKU65328.1"/>
    <property type="molecule type" value="Genomic_DNA"/>
</dbReference>
<organism evidence="2 3">
    <name type="scientific">Dendrobium catenatum</name>
    <dbReference type="NCBI Taxonomy" id="906689"/>
    <lineage>
        <taxon>Eukaryota</taxon>
        <taxon>Viridiplantae</taxon>
        <taxon>Streptophyta</taxon>
        <taxon>Embryophyta</taxon>
        <taxon>Tracheophyta</taxon>
        <taxon>Spermatophyta</taxon>
        <taxon>Magnoliopsida</taxon>
        <taxon>Liliopsida</taxon>
        <taxon>Asparagales</taxon>
        <taxon>Orchidaceae</taxon>
        <taxon>Epidendroideae</taxon>
        <taxon>Malaxideae</taxon>
        <taxon>Dendrobiinae</taxon>
        <taxon>Dendrobium</taxon>
    </lineage>
</organism>
<keyword evidence="3" id="KW-1185">Reference proteome</keyword>
<dbReference type="SUPFAM" id="SSF53098">
    <property type="entry name" value="Ribonuclease H-like"/>
    <property type="match status" value="1"/>
</dbReference>